<dbReference type="Proteomes" id="UP000183832">
    <property type="component" value="Unassembled WGS sequence"/>
</dbReference>
<organism evidence="1 2">
    <name type="scientific">Clunio marinus</name>
    <dbReference type="NCBI Taxonomy" id="568069"/>
    <lineage>
        <taxon>Eukaryota</taxon>
        <taxon>Metazoa</taxon>
        <taxon>Ecdysozoa</taxon>
        <taxon>Arthropoda</taxon>
        <taxon>Hexapoda</taxon>
        <taxon>Insecta</taxon>
        <taxon>Pterygota</taxon>
        <taxon>Neoptera</taxon>
        <taxon>Endopterygota</taxon>
        <taxon>Diptera</taxon>
        <taxon>Nematocera</taxon>
        <taxon>Chironomoidea</taxon>
        <taxon>Chironomidae</taxon>
        <taxon>Clunio</taxon>
    </lineage>
</organism>
<evidence type="ECO:0000313" key="2">
    <source>
        <dbReference type="Proteomes" id="UP000183832"/>
    </source>
</evidence>
<protein>
    <submittedName>
        <fullName evidence="1">CLUMA_CG017709, isoform A</fullName>
    </submittedName>
</protein>
<gene>
    <name evidence="1" type="ORF">CLUMA_CG017709</name>
</gene>
<accession>A0A1J1IWQ3</accession>
<dbReference type="EMBL" id="CVRI01000063">
    <property type="protein sequence ID" value="CRL04645.1"/>
    <property type="molecule type" value="Genomic_DNA"/>
</dbReference>
<evidence type="ECO:0000313" key="1">
    <source>
        <dbReference type="EMBL" id="CRL04645.1"/>
    </source>
</evidence>
<dbReference type="AlphaFoldDB" id="A0A1J1IWQ3"/>
<sequence length="131" mass="15493">MSFDTLTVNRNCLWNILHHERNSQNFSIPLLKSSTLYKILLKISPWSIKNSLQKFNNLQNFTVKYLEILRISNNTKVINNPRPKKTFDNLFNKIYVNAFESTLKKNKRLQCENVRRCLLQLSTSLNFEDAL</sequence>
<reference evidence="1 2" key="1">
    <citation type="submission" date="2015-04" db="EMBL/GenBank/DDBJ databases">
        <authorList>
            <person name="Syromyatnikov M.Y."/>
            <person name="Popov V.N."/>
        </authorList>
    </citation>
    <scope>NUCLEOTIDE SEQUENCE [LARGE SCALE GENOMIC DNA]</scope>
</reference>
<name>A0A1J1IWQ3_9DIPT</name>
<keyword evidence="2" id="KW-1185">Reference proteome</keyword>
<proteinExistence type="predicted"/>